<evidence type="ECO:0000259" key="9">
    <source>
        <dbReference type="Pfam" id="PF21982"/>
    </source>
</evidence>
<organism evidence="10 11">
    <name type="scientific">Saccharomonospora marina XMU15</name>
    <dbReference type="NCBI Taxonomy" id="882083"/>
    <lineage>
        <taxon>Bacteria</taxon>
        <taxon>Bacillati</taxon>
        <taxon>Actinomycetota</taxon>
        <taxon>Actinomycetes</taxon>
        <taxon>Pseudonocardiales</taxon>
        <taxon>Pseudonocardiaceae</taxon>
        <taxon>Saccharomonospora</taxon>
    </lineage>
</organism>
<evidence type="ECO:0000259" key="8">
    <source>
        <dbReference type="Pfam" id="PF21981"/>
    </source>
</evidence>
<gene>
    <name evidence="5" type="primary">recX</name>
    <name evidence="10" type="ORF">SacmaDRAFT_3767</name>
</gene>
<dbReference type="Gene3D" id="1.10.10.10">
    <property type="entry name" value="Winged helix-like DNA-binding domain superfamily/Winged helix DNA-binding domain"/>
    <property type="match status" value="2"/>
</dbReference>
<keyword evidence="4 5" id="KW-0963">Cytoplasm</keyword>
<dbReference type="PANTHER" id="PTHR33602:SF1">
    <property type="entry name" value="REGULATORY PROTEIN RECX FAMILY PROTEIN"/>
    <property type="match status" value="1"/>
</dbReference>
<dbReference type="HOGENOM" id="CLU_066607_0_2_11"/>
<dbReference type="STRING" id="882083.SacmaDRAFT_3767"/>
<accession>H5X0Y0</accession>
<dbReference type="Pfam" id="PF21982">
    <property type="entry name" value="RecX_HTH1"/>
    <property type="match status" value="1"/>
</dbReference>
<dbReference type="AlphaFoldDB" id="H5X0Y0"/>
<comment type="subcellular location">
    <subcellularLocation>
        <location evidence="1 5">Cytoplasm</location>
    </subcellularLocation>
</comment>
<dbReference type="GO" id="GO:0005737">
    <property type="term" value="C:cytoplasm"/>
    <property type="evidence" value="ECO:0007669"/>
    <property type="project" value="UniProtKB-SubCell"/>
</dbReference>
<evidence type="ECO:0000256" key="6">
    <source>
        <dbReference type="SAM" id="MobiDB-lite"/>
    </source>
</evidence>
<dbReference type="PANTHER" id="PTHR33602">
    <property type="entry name" value="REGULATORY PROTEIN RECX FAMILY PROTEIN"/>
    <property type="match status" value="1"/>
</dbReference>
<protein>
    <recommendedName>
        <fullName evidence="3 5">Regulatory protein RecX</fullName>
    </recommendedName>
</protein>
<dbReference type="InterPro" id="IPR053925">
    <property type="entry name" value="RecX_HTH_3rd"/>
</dbReference>
<keyword evidence="11" id="KW-1185">Reference proteome</keyword>
<evidence type="ECO:0000313" key="11">
    <source>
        <dbReference type="Proteomes" id="UP000004926"/>
    </source>
</evidence>
<dbReference type="InterPro" id="IPR003783">
    <property type="entry name" value="Regulatory_RecX"/>
</dbReference>
<dbReference type="Proteomes" id="UP000004926">
    <property type="component" value="Chromosome"/>
</dbReference>
<feature type="domain" description="RecX first three-helical" evidence="9">
    <location>
        <begin position="32"/>
        <end position="71"/>
    </location>
</feature>
<dbReference type="InterPro" id="IPR036388">
    <property type="entry name" value="WH-like_DNA-bd_sf"/>
</dbReference>
<dbReference type="eggNOG" id="COG2137">
    <property type="taxonomic scope" value="Bacteria"/>
</dbReference>
<evidence type="ECO:0000256" key="2">
    <source>
        <dbReference type="ARBA" id="ARBA00009695"/>
    </source>
</evidence>
<dbReference type="HAMAP" id="MF_01114">
    <property type="entry name" value="RecX"/>
    <property type="match status" value="1"/>
</dbReference>
<dbReference type="GO" id="GO:0006282">
    <property type="term" value="P:regulation of DNA repair"/>
    <property type="evidence" value="ECO:0007669"/>
    <property type="project" value="UniProtKB-UniRule"/>
</dbReference>
<evidence type="ECO:0000256" key="4">
    <source>
        <dbReference type="ARBA" id="ARBA00022490"/>
    </source>
</evidence>
<dbReference type="InterPro" id="IPR053924">
    <property type="entry name" value="RecX_HTH_2nd"/>
</dbReference>
<dbReference type="InterPro" id="IPR053926">
    <property type="entry name" value="RecX_HTH_1st"/>
</dbReference>
<name>H5X0Y0_9PSEU</name>
<feature type="domain" description="RecX second three-helical" evidence="7">
    <location>
        <begin position="78"/>
        <end position="118"/>
    </location>
</feature>
<evidence type="ECO:0000256" key="5">
    <source>
        <dbReference type="HAMAP-Rule" id="MF_01114"/>
    </source>
</evidence>
<comment type="similarity">
    <text evidence="2 5">Belongs to the RecX family.</text>
</comment>
<feature type="domain" description="RecX third three-helical" evidence="8">
    <location>
        <begin position="127"/>
        <end position="167"/>
    </location>
</feature>
<comment type="function">
    <text evidence="5">Modulates RecA activity.</text>
</comment>
<evidence type="ECO:0000256" key="1">
    <source>
        <dbReference type="ARBA" id="ARBA00004496"/>
    </source>
</evidence>
<dbReference type="Pfam" id="PF21981">
    <property type="entry name" value="RecX_HTH3"/>
    <property type="match status" value="1"/>
</dbReference>
<evidence type="ECO:0000256" key="3">
    <source>
        <dbReference type="ARBA" id="ARBA00018111"/>
    </source>
</evidence>
<feature type="region of interest" description="Disordered" evidence="6">
    <location>
        <begin position="1"/>
        <end position="28"/>
    </location>
</feature>
<dbReference type="EMBL" id="CM001439">
    <property type="protein sequence ID" value="EHR51980.1"/>
    <property type="molecule type" value="Genomic_DNA"/>
</dbReference>
<evidence type="ECO:0000259" key="7">
    <source>
        <dbReference type="Pfam" id="PF02631"/>
    </source>
</evidence>
<reference evidence="10 11" key="1">
    <citation type="journal article" date="2012" name="Stand. Genomic Sci.">
        <title>Genome sequence of the ocean sediment bacterium Saccharomonospora marina type strain (XMU15(T)).</title>
        <authorList>
            <person name="Klenk H.P."/>
            <person name="Lu M."/>
            <person name="Lucas S."/>
            <person name="Lapidus A."/>
            <person name="Copeland A."/>
            <person name="Pitluck S."/>
            <person name="Goodwin L.A."/>
            <person name="Han C."/>
            <person name="Tapia R."/>
            <person name="Brambilla E.M."/>
            <person name="Potter G."/>
            <person name="Land M."/>
            <person name="Ivanova N."/>
            <person name="Rohde M."/>
            <person name="Goker M."/>
            <person name="Detter J.C."/>
            <person name="Li W.J."/>
            <person name="Kyrpides N.C."/>
            <person name="Woyke T."/>
        </authorList>
    </citation>
    <scope>NUCLEOTIDE SEQUENCE [LARGE SCALE GENOMIC DNA]</scope>
    <source>
        <strain evidence="10 11">XMU15</strain>
    </source>
</reference>
<proteinExistence type="inferred from homology"/>
<evidence type="ECO:0000313" key="10">
    <source>
        <dbReference type="EMBL" id="EHR51980.1"/>
    </source>
</evidence>
<dbReference type="Pfam" id="PF02631">
    <property type="entry name" value="RecX_HTH2"/>
    <property type="match status" value="1"/>
</dbReference>
<sequence>MSESGRRFGGGGSRERSRPVAELTPEEAGKKAKEICFDLLAARPRTKDELRQALRRKGFDEQTRETLLGKLDEAGLVDDAAFAQLWVRSRHTQQGLARSALVAELKRKGVDSDVAVEAAGEIDREAEEQRARELVRKKLRTMVDLDERTATRRLLGMLARKGYPQGLSYVVVREELRDAGAESTLLDDIVPD</sequence>